<dbReference type="Proteomes" id="UP001500483">
    <property type="component" value="Unassembled WGS sequence"/>
</dbReference>
<dbReference type="EMBL" id="BAAAYK010000038">
    <property type="protein sequence ID" value="GAA3363869.1"/>
    <property type="molecule type" value="Genomic_DNA"/>
</dbReference>
<feature type="transmembrane region" description="Helical" evidence="2">
    <location>
        <begin position="53"/>
        <end position="71"/>
    </location>
</feature>
<keyword evidence="2" id="KW-0472">Membrane</keyword>
<protein>
    <recommendedName>
        <fullName evidence="5">YggT family protein</fullName>
    </recommendedName>
</protein>
<feature type="transmembrane region" description="Helical" evidence="2">
    <location>
        <begin position="108"/>
        <end position="132"/>
    </location>
</feature>
<name>A0ABP6RZ64_9PSEU</name>
<keyword evidence="4" id="KW-1185">Reference proteome</keyword>
<evidence type="ECO:0000313" key="4">
    <source>
        <dbReference type="Proteomes" id="UP001500483"/>
    </source>
</evidence>
<evidence type="ECO:0000256" key="2">
    <source>
        <dbReference type="SAM" id="Phobius"/>
    </source>
</evidence>
<sequence length="136" mass="14463">MSRVTLPGMSENVGGATTGAQESDLPSGGRRRLRRTHDWAQSRAKAVGAIASVARWIGTLIALVLTVHVVLTVGGANPDNGITRFVADWSQPLALGFADLFTPEDPQLAVLVNFGIAAIFWLVLTSIVVRIIRAFG</sequence>
<keyword evidence="2" id="KW-1133">Transmembrane helix</keyword>
<comment type="caution">
    <text evidence="3">The sequence shown here is derived from an EMBL/GenBank/DDBJ whole genome shotgun (WGS) entry which is preliminary data.</text>
</comment>
<evidence type="ECO:0008006" key="5">
    <source>
        <dbReference type="Google" id="ProtNLM"/>
    </source>
</evidence>
<gene>
    <name evidence="3" type="ORF">GCM10020366_57480</name>
</gene>
<keyword evidence="2" id="KW-0812">Transmembrane</keyword>
<organism evidence="3 4">
    <name type="scientific">Saccharopolyspora gregorii</name>
    <dbReference type="NCBI Taxonomy" id="33914"/>
    <lineage>
        <taxon>Bacteria</taxon>
        <taxon>Bacillati</taxon>
        <taxon>Actinomycetota</taxon>
        <taxon>Actinomycetes</taxon>
        <taxon>Pseudonocardiales</taxon>
        <taxon>Pseudonocardiaceae</taxon>
        <taxon>Saccharopolyspora</taxon>
    </lineage>
</organism>
<proteinExistence type="predicted"/>
<reference evidence="4" key="1">
    <citation type="journal article" date="2019" name="Int. J. Syst. Evol. Microbiol.">
        <title>The Global Catalogue of Microorganisms (GCM) 10K type strain sequencing project: providing services to taxonomists for standard genome sequencing and annotation.</title>
        <authorList>
            <consortium name="The Broad Institute Genomics Platform"/>
            <consortium name="The Broad Institute Genome Sequencing Center for Infectious Disease"/>
            <person name="Wu L."/>
            <person name="Ma J."/>
        </authorList>
    </citation>
    <scope>NUCLEOTIDE SEQUENCE [LARGE SCALE GENOMIC DNA]</scope>
    <source>
        <strain evidence="4">JCM 9687</strain>
    </source>
</reference>
<accession>A0ABP6RZ64</accession>
<evidence type="ECO:0000256" key="1">
    <source>
        <dbReference type="SAM" id="MobiDB-lite"/>
    </source>
</evidence>
<feature type="region of interest" description="Disordered" evidence="1">
    <location>
        <begin position="1"/>
        <end position="37"/>
    </location>
</feature>
<evidence type="ECO:0000313" key="3">
    <source>
        <dbReference type="EMBL" id="GAA3363869.1"/>
    </source>
</evidence>